<organism evidence="1 2">
    <name type="scientific">Halopelagius inordinatus</name>
    <dbReference type="NCBI Taxonomy" id="553467"/>
    <lineage>
        <taxon>Archaea</taxon>
        <taxon>Methanobacteriati</taxon>
        <taxon>Methanobacteriota</taxon>
        <taxon>Stenosarchaea group</taxon>
        <taxon>Halobacteria</taxon>
        <taxon>Halobacteriales</taxon>
        <taxon>Haloferacaceae</taxon>
    </lineage>
</organism>
<evidence type="ECO:0000313" key="2">
    <source>
        <dbReference type="Proteomes" id="UP000198876"/>
    </source>
</evidence>
<sequence length="127" mass="14098">MLRQILTAVGVVELLSPDAFVGAAERIALDNPEDCELESWVAPVARLEGLLFLLLVRRSDASYSGFKQMLGVVGIVALLHPRTYVDYGAEIAYTDGTRCEWKPWVYSGTRLVGLAYVLVALDELRKR</sequence>
<dbReference type="EMBL" id="FOOQ01000001">
    <property type="protein sequence ID" value="SFF91430.1"/>
    <property type="molecule type" value="Genomic_DNA"/>
</dbReference>
<reference evidence="2" key="1">
    <citation type="submission" date="2016-10" db="EMBL/GenBank/DDBJ databases">
        <authorList>
            <person name="Varghese N."/>
            <person name="Submissions S."/>
        </authorList>
    </citation>
    <scope>NUCLEOTIDE SEQUENCE [LARGE SCALE GENOMIC DNA]</scope>
    <source>
        <strain evidence="2">CGMCC 1.7739</strain>
    </source>
</reference>
<proteinExistence type="predicted"/>
<name>A0A1I2MKJ1_9EURY</name>
<evidence type="ECO:0000313" key="1">
    <source>
        <dbReference type="EMBL" id="SFF91430.1"/>
    </source>
</evidence>
<protein>
    <submittedName>
        <fullName evidence="1">Uncharacterized protein</fullName>
    </submittedName>
</protein>
<dbReference type="Proteomes" id="UP000198876">
    <property type="component" value="Unassembled WGS sequence"/>
</dbReference>
<accession>A0A1I2MKJ1</accession>
<dbReference type="OrthoDB" id="260081at2157"/>
<keyword evidence="2" id="KW-1185">Reference proteome</keyword>
<dbReference type="AlphaFoldDB" id="A0A1I2MKJ1"/>
<dbReference type="RefSeq" id="WP_092888628.1">
    <property type="nucleotide sequence ID" value="NZ_FOOQ01000001.1"/>
</dbReference>
<gene>
    <name evidence="1" type="ORF">SAMN04488063_0774</name>
</gene>